<organism evidence="1">
    <name type="scientific">uncultured Synechococcales cyanobacterium</name>
    <dbReference type="NCBI Taxonomy" id="1936017"/>
    <lineage>
        <taxon>Bacteria</taxon>
        <taxon>Bacillati</taxon>
        <taxon>Cyanobacteriota</taxon>
        <taxon>Cyanophyceae</taxon>
        <taxon>Synechococcales</taxon>
        <taxon>environmental samples</taxon>
    </lineage>
</organism>
<name>A0A6J4UJK1_9CYAN</name>
<evidence type="ECO:0000313" key="1">
    <source>
        <dbReference type="EMBL" id="CAA9551123.1"/>
    </source>
</evidence>
<accession>A0A6J4UJK1</accession>
<dbReference type="InterPro" id="IPR021705">
    <property type="entry name" value="DUF3288"/>
</dbReference>
<protein>
    <recommendedName>
        <fullName evidence="2">DUF3288 family protein</fullName>
    </recommendedName>
</protein>
<dbReference type="AlphaFoldDB" id="A0A6J4UJK1"/>
<proteinExistence type="predicted"/>
<sequence length="101" mass="11779">MAQNVSATDGNKDQQHPLWGRDRQIVHRLLQEEATDYNLAELARLKIRYTGFPGARDIQADLDKALQRWQLTEASLYEKTRQIHATLQVYKGRGSKRDDWN</sequence>
<evidence type="ECO:0008006" key="2">
    <source>
        <dbReference type="Google" id="ProtNLM"/>
    </source>
</evidence>
<gene>
    <name evidence="1" type="ORF">AVDCRST_MAG81-1899</name>
</gene>
<dbReference type="Pfam" id="PF11691">
    <property type="entry name" value="DUF3288"/>
    <property type="match status" value="1"/>
</dbReference>
<reference evidence="1" key="1">
    <citation type="submission" date="2020-02" db="EMBL/GenBank/DDBJ databases">
        <authorList>
            <person name="Meier V. D."/>
        </authorList>
    </citation>
    <scope>NUCLEOTIDE SEQUENCE</scope>
    <source>
        <strain evidence="1">AVDCRST_MAG81</strain>
    </source>
</reference>
<dbReference type="EMBL" id="CADCWO010000001">
    <property type="protein sequence ID" value="CAA9551123.1"/>
    <property type="molecule type" value="Genomic_DNA"/>
</dbReference>